<evidence type="ECO:0008006" key="2">
    <source>
        <dbReference type="Google" id="ProtNLM"/>
    </source>
</evidence>
<evidence type="ECO:0000313" key="1">
    <source>
        <dbReference type="EMBL" id="KAE8386920.1"/>
    </source>
</evidence>
<dbReference type="PANTHER" id="PTHR46082:SF11">
    <property type="entry name" value="AAA+ ATPASE DOMAIN-CONTAINING PROTEIN-RELATED"/>
    <property type="match status" value="1"/>
</dbReference>
<dbReference type="InterPro" id="IPR035994">
    <property type="entry name" value="Nucleoside_phosphorylase_sf"/>
</dbReference>
<dbReference type="Gene3D" id="3.40.50.1580">
    <property type="entry name" value="Nucleoside phosphorylase domain"/>
    <property type="match status" value="1"/>
</dbReference>
<proteinExistence type="predicted"/>
<dbReference type="SUPFAM" id="SSF53167">
    <property type="entry name" value="Purine and uridine phosphorylases"/>
    <property type="match status" value="1"/>
</dbReference>
<dbReference type="OrthoDB" id="1577640at2759"/>
<dbReference type="InterPro" id="IPR053137">
    <property type="entry name" value="NLR-like"/>
</dbReference>
<dbReference type="Proteomes" id="UP000326877">
    <property type="component" value="Unassembled WGS sequence"/>
</dbReference>
<reference evidence="1" key="1">
    <citation type="submission" date="2019-04" db="EMBL/GenBank/DDBJ databases">
        <title>Friends and foes A comparative genomics studyof 23 Aspergillus species from section Flavi.</title>
        <authorList>
            <consortium name="DOE Joint Genome Institute"/>
            <person name="Kjaerbolling I."/>
            <person name="Vesth T."/>
            <person name="Frisvad J.C."/>
            <person name="Nybo J.L."/>
            <person name="Theobald S."/>
            <person name="Kildgaard S."/>
            <person name="Isbrandt T."/>
            <person name="Kuo A."/>
            <person name="Sato A."/>
            <person name="Lyhne E.K."/>
            <person name="Kogle M.E."/>
            <person name="Wiebenga A."/>
            <person name="Kun R.S."/>
            <person name="Lubbers R.J."/>
            <person name="Makela M.R."/>
            <person name="Barry K."/>
            <person name="Chovatia M."/>
            <person name="Clum A."/>
            <person name="Daum C."/>
            <person name="Haridas S."/>
            <person name="He G."/>
            <person name="LaButti K."/>
            <person name="Lipzen A."/>
            <person name="Mondo S."/>
            <person name="Riley R."/>
            <person name="Salamov A."/>
            <person name="Simmons B.A."/>
            <person name="Magnuson J.K."/>
            <person name="Henrissat B."/>
            <person name="Mortensen U.H."/>
            <person name="Larsen T.O."/>
            <person name="Devries R.P."/>
            <person name="Grigoriev I.V."/>
            <person name="Machida M."/>
            <person name="Baker S.E."/>
            <person name="Andersen M.R."/>
        </authorList>
    </citation>
    <scope>NUCLEOTIDE SEQUENCE [LARGE SCALE GENOMIC DNA]</scope>
    <source>
        <strain evidence="1">IBT 14317</strain>
    </source>
</reference>
<sequence>MPATAAATALLDEEHPPLDQDLGGTNAYTFGRIGPHHVVIGCLPLGSMGESSATAVAKDMLRSFPNIKIGLMVGVGGGASGPPSERSEDDIRLGDIVVSKPGPGCGGVIQCDYGKTLSGREFVDIGYLNRPPNVLLAALTKLLSRIDLEGSSVSRQIAEIGRKYPKTRQDWQYQGVKNDILALSR</sequence>
<accession>A0A5N7BYL5</accession>
<dbReference type="GO" id="GO:0003824">
    <property type="term" value="F:catalytic activity"/>
    <property type="evidence" value="ECO:0007669"/>
    <property type="project" value="InterPro"/>
</dbReference>
<dbReference type="AlphaFoldDB" id="A0A5N7BYL5"/>
<dbReference type="GO" id="GO:0009116">
    <property type="term" value="P:nucleoside metabolic process"/>
    <property type="evidence" value="ECO:0007669"/>
    <property type="project" value="InterPro"/>
</dbReference>
<protein>
    <recommendedName>
        <fullName evidence="2">Nucleoside phosphorylase domain-containing protein</fullName>
    </recommendedName>
</protein>
<dbReference type="PANTHER" id="PTHR46082">
    <property type="entry name" value="ATP/GTP-BINDING PROTEIN-RELATED"/>
    <property type="match status" value="1"/>
</dbReference>
<organism evidence="1">
    <name type="scientific">Petromyces alliaceus</name>
    <name type="common">Aspergillus alliaceus</name>
    <dbReference type="NCBI Taxonomy" id="209559"/>
    <lineage>
        <taxon>Eukaryota</taxon>
        <taxon>Fungi</taxon>
        <taxon>Dikarya</taxon>
        <taxon>Ascomycota</taxon>
        <taxon>Pezizomycotina</taxon>
        <taxon>Eurotiomycetes</taxon>
        <taxon>Eurotiomycetidae</taxon>
        <taxon>Eurotiales</taxon>
        <taxon>Aspergillaceae</taxon>
        <taxon>Aspergillus</taxon>
        <taxon>Aspergillus subgen. Circumdati</taxon>
    </lineage>
</organism>
<gene>
    <name evidence="1" type="ORF">BDV23DRAFT_186802</name>
</gene>
<dbReference type="EMBL" id="ML735302">
    <property type="protein sequence ID" value="KAE8386920.1"/>
    <property type="molecule type" value="Genomic_DNA"/>
</dbReference>
<name>A0A5N7BYL5_PETAA</name>